<dbReference type="InterPro" id="IPR026444">
    <property type="entry name" value="Secre_tail"/>
</dbReference>
<gene>
    <name evidence="2" type="ORF">MNBD_IGNAVI01-2751</name>
</gene>
<dbReference type="Pfam" id="PF18962">
    <property type="entry name" value="Por_Secre_tail"/>
    <property type="match status" value="1"/>
</dbReference>
<sequence length="759" mass="83488">MFKKLFTISIVLVLASTLIMAQTSATKRLVLKPGGGILKTLDGKVPVKDALQRTSIKFGNKEVNNFKFAAPLNITALGTIDTITYPKMAGGAFNVNFVFDGQDVEFMWFVAPADLTIKAAGFSVADISGNANNSSVSVRLIKLNWTPDQLKNIAAPIYQGYYPSIGDGMNESDPFGEDATGPWVVGDSTHMLPPWTDNANPDDNTWDYDLWSDFNVGYPVTIDAADESKDTYHWVEMGLLGDEPTVLRGEVFAVVVTNDGTAWDDPDTPDRIGFFSDNTIGFPGWKYYEAGRLSADQPGWWARKYTWNFAVVADLTGDRPPVITDPTQLLSGLDAGPFTIKATVTDDNPSGGNAGVAEVLLQYAIDGGNYSDVAMTNIGGDVFSGDIPAQAPGANISYKIQATDVEGGVTVREMKDFNVFKPEFPTLLLVNGPVNYLAYYFGYADFPHDTWQFGMGSADLFSHYTNIIELTANNNGPSFNHDSLITEWLNGDPSRNYALLGDEYLGVWSNWTDGPHVAGEFVYDVLGITYEYNDINLPDPTYQVPSMLETIEGPQLGDSLFVAFNANSPNDTLWYDPAYEIGGYNFLDGVDVTDDTEVDVYGYGSDGTKRNVAIHRTLPAGNKIAFIAYDVLSLDSKNPYVWYSAMTEAPHYQILDWWGLINSVREIGGNQPRNFEISQNYPNPFNPSTVIRYSIPEISKVSLKVYNMLGQEVAELVNSQQAPGNYEVDFNASNLSSGVYFYTIKAGQFASTRKMILIK</sequence>
<organism evidence="2">
    <name type="scientific">hydrothermal vent metagenome</name>
    <dbReference type="NCBI Taxonomy" id="652676"/>
    <lineage>
        <taxon>unclassified sequences</taxon>
        <taxon>metagenomes</taxon>
        <taxon>ecological metagenomes</taxon>
    </lineage>
</organism>
<name>A0A3B1CLX1_9ZZZZ</name>
<reference evidence="2" key="1">
    <citation type="submission" date="2018-06" db="EMBL/GenBank/DDBJ databases">
        <authorList>
            <person name="Zhirakovskaya E."/>
        </authorList>
    </citation>
    <scope>NUCLEOTIDE SEQUENCE</scope>
</reference>
<dbReference type="EMBL" id="UOGD01000082">
    <property type="protein sequence ID" value="VAX17707.1"/>
    <property type="molecule type" value="Genomic_DNA"/>
</dbReference>
<dbReference type="AlphaFoldDB" id="A0A3B1CLX1"/>
<proteinExistence type="predicted"/>
<accession>A0A3B1CLX1</accession>
<evidence type="ECO:0000313" key="2">
    <source>
        <dbReference type="EMBL" id="VAX17707.1"/>
    </source>
</evidence>
<dbReference type="NCBIfam" id="TIGR04183">
    <property type="entry name" value="Por_Secre_tail"/>
    <property type="match status" value="1"/>
</dbReference>
<feature type="domain" description="Secretion system C-terminal sorting" evidence="1">
    <location>
        <begin position="681"/>
        <end position="756"/>
    </location>
</feature>
<evidence type="ECO:0000259" key="1">
    <source>
        <dbReference type="Pfam" id="PF18962"/>
    </source>
</evidence>
<protein>
    <recommendedName>
        <fullName evidence="1">Secretion system C-terminal sorting domain-containing protein</fullName>
    </recommendedName>
</protein>
<dbReference type="Gene3D" id="2.60.40.4070">
    <property type="match status" value="1"/>
</dbReference>